<feature type="transmembrane region" description="Helical" evidence="1">
    <location>
        <begin position="12"/>
        <end position="38"/>
    </location>
</feature>
<protein>
    <submittedName>
        <fullName evidence="2">Uncharacterized protein</fullName>
    </submittedName>
</protein>
<name>A0A9D9GUL6_9FIRM</name>
<gene>
    <name evidence="2" type="ORF">IAC61_00025</name>
</gene>
<proteinExistence type="predicted"/>
<reference evidence="2" key="1">
    <citation type="submission" date="2020-10" db="EMBL/GenBank/DDBJ databases">
        <authorList>
            <person name="Gilroy R."/>
        </authorList>
    </citation>
    <scope>NUCLEOTIDE SEQUENCE</scope>
    <source>
        <strain evidence="2">17113</strain>
    </source>
</reference>
<evidence type="ECO:0000313" key="2">
    <source>
        <dbReference type="EMBL" id="MBO8425691.1"/>
    </source>
</evidence>
<evidence type="ECO:0000313" key="3">
    <source>
        <dbReference type="Proteomes" id="UP000823634"/>
    </source>
</evidence>
<organism evidence="2 3">
    <name type="scientific">Candidatus Alloenteromonas pullistercoris</name>
    <dbReference type="NCBI Taxonomy" id="2840785"/>
    <lineage>
        <taxon>Bacteria</taxon>
        <taxon>Bacillati</taxon>
        <taxon>Bacillota</taxon>
        <taxon>Bacillota incertae sedis</taxon>
        <taxon>Candidatus Alloenteromonas</taxon>
    </lineage>
</organism>
<reference evidence="2" key="2">
    <citation type="journal article" date="2021" name="PeerJ">
        <title>Extensive microbial diversity within the chicken gut microbiome revealed by metagenomics and culture.</title>
        <authorList>
            <person name="Gilroy R."/>
            <person name="Ravi A."/>
            <person name="Getino M."/>
            <person name="Pursley I."/>
            <person name="Horton D.L."/>
            <person name="Alikhan N.F."/>
            <person name="Baker D."/>
            <person name="Gharbi K."/>
            <person name="Hall N."/>
            <person name="Watson M."/>
            <person name="Adriaenssens E.M."/>
            <person name="Foster-Nyarko E."/>
            <person name="Jarju S."/>
            <person name="Secka A."/>
            <person name="Antonio M."/>
            <person name="Oren A."/>
            <person name="Chaudhuri R.R."/>
            <person name="La Ragione R."/>
            <person name="Hildebrand F."/>
            <person name="Pallen M.J."/>
        </authorList>
    </citation>
    <scope>NUCLEOTIDE SEQUENCE</scope>
    <source>
        <strain evidence="2">17113</strain>
    </source>
</reference>
<keyword evidence="1" id="KW-0812">Transmembrane</keyword>
<dbReference type="AlphaFoldDB" id="A0A9D9GUL6"/>
<evidence type="ECO:0000256" key="1">
    <source>
        <dbReference type="SAM" id="Phobius"/>
    </source>
</evidence>
<sequence>MKKRTDGIGYLIAIIALAVTGALASTGMLTAALSLFGLQRDESGSPIPEYMVASVTAAVGLIAAIVQIVIILFNSRRKDIEGRQGALKEIDEYKRGFYRIYLCKRYLPKANEASNRREYIELFARNLKSAGTTIWNGKFIRISKDTRIAFLQAESILDNSMLDLERYRFHVNKSGLLSKELIDESGVDGDFSNAVNTMKPYLDFCANDDDCDINYLSSYRNEEKKKEE</sequence>
<dbReference type="Proteomes" id="UP000823634">
    <property type="component" value="Unassembled WGS sequence"/>
</dbReference>
<keyword evidence="1" id="KW-0472">Membrane</keyword>
<comment type="caution">
    <text evidence="2">The sequence shown here is derived from an EMBL/GenBank/DDBJ whole genome shotgun (WGS) entry which is preliminary data.</text>
</comment>
<keyword evidence="1" id="KW-1133">Transmembrane helix</keyword>
<feature type="transmembrane region" description="Helical" evidence="1">
    <location>
        <begin position="50"/>
        <end position="73"/>
    </location>
</feature>
<accession>A0A9D9GUL6</accession>
<dbReference type="EMBL" id="JADINA010000001">
    <property type="protein sequence ID" value="MBO8425691.1"/>
    <property type="molecule type" value="Genomic_DNA"/>
</dbReference>